<evidence type="ECO:0000313" key="3">
    <source>
        <dbReference type="Proteomes" id="UP000332933"/>
    </source>
</evidence>
<dbReference type="AlphaFoldDB" id="A0A485K8E4"/>
<dbReference type="EMBL" id="VJMH01000073">
    <property type="protein sequence ID" value="KAF0719395.1"/>
    <property type="molecule type" value="Genomic_DNA"/>
</dbReference>
<dbReference type="EMBL" id="CAADRA010000073">
    <property type="protein sequence ID" value="VFT78289.1"/>
    <property type="molecule type" value="Genomic_DNA"/>
</dbReference>
<keyword evidence="3" id="KW-1185">Reference proteome</keyword>
<evidence type="ECO:0000313" key="2">
    <source>
        <dbReference type="EMBL" id="VFT78289.1"/>
    </source>
</evidence>
<sequence length="535" mass="61397">MFCHRRSSGQSIETSLKTDYSVHYFGFVVPIIMPPSYLVICNNGACIRHDELRERLRKALQCFNDAIESTPDVWDPIQCNYMETVLICTIQDATEDLRALNIEDAVKTLHSLKTRFEVCGVKEIGTLFRKLFFAIDTFRLFANPTSLQQEGDGSGPPNFYNVDQHFRQHWKTHCTLAMHVIAHYIAWIHKQLRVKHVNVKIEKQKQKTTDATIALCDATPPDLALSIAPPNYMIISNGGKCIRDDHRRESFCNALEAFQGAIASPSTTVWDIKRRKYMETVLICIVEDATSIDSPLDIHKAVAKLYKLKDSVECGSYEIRTVFAKFFRQIDSFRVFSNTASHHQQGEPRGPPTSDEVDEHFGLNWKIHWGFAMHTIVHYIEWIHKKLDEMETMQEPSSANTEATGYVEPSELEVKVAAELELNKRRPWELCMCSNTRCDKPHSNETMNIIGICRRIANPRWKKEKCCFKICKKMAPMCPYRHDGESAQQIQHIEMMEKELGARLIFHSDGETATVVFCSRGKVTIKAPKDLSNEY</sequence>
<reference evidence="1" key="2">
    <citation type="submission" date="2019-06" db="EMBL/GenBank/DDBJ databases">
        <title>Genomics analysis of Aphanomyces spp. identifies a new class of oomycete effector associated with host adaptation.</title>
        <authorList>
            <person name="Gaulin E."/>
        </authorList>
    </citation>
    <scope>NUCLEOTIDE SEQUENCE</scope>
    <source>
        <strain evidence="1">CBS 578.67</strain>
    </source>
</reference>
<evidence type="ECO:0000313" key="1">
    <source>
        <dbReference type="EMBL" id="KAF0719395.1"/>
    </source>
</evidence>
<gene>
    <name evidence="2" type="primary">Aste57867_1067</name>
    <name evidence="1" type="ORF">As57867_001066</name>
    <name evidence="2" type="ORF">ASTE57867_1067</name>
</gene>
<proteinExistence type="predicted"/>
<reference evidence="2 3" key="1">
    <citation type="submission" date="2019-03" db="EMBL/GenBank/DDBJ databases">
        <authorList>
            <person name="Gaulin E."/>
            <person name="Dumas B."/>
        </authorList>
    </citation>
    <scope>NUCLEOTIDE SEQUENCE [LARGE SCALE GENOMIC DNA]</scope>
    <source>
        <strain evidence="2">CBS 568.67</strain>
    </source>
</reference>
<dbReference type="Proteomes" id="UP000332933">
    <property type="component" value="Unassembled WGS sequence"/>
</dbReference>
<name>A0A485K8E4_9STRA</name>
<accession>A0A485K8E4</accession>
<protein>
    <submittedName>
        <fullName evidence="2">Aste57867_1067 protein</fullName>
    </submittedName>
</protein>
<organism evidence="2 3">
    <name type="scientific">Aphanomyces stellatus</name>
    <dbReference type="NCBI Taxonomy" id="120398"/>
    <lineage>
        <taxon>Eukaryota</taxon>
        <taxon>Sar</taxon>
        <taxon>Stramenopiles</taxon>
        <taxon>Oomycota</taxon>
        <taxon>Saprolegniomycetes</taxon>
        <taxon>Saprolegniales</taxon>
        <taxon>Verrucalvaceae</taxon>
        <taxon>Aphanomyces</taxon>
    </lineage>
</organism>